<evidence type="ECO:0000256" key="4">
    <source>
        <dbReference type="ARBA" id="ARBA00022603"/>
    </source>
</evidence>
<evidence type="ECO:0000256" key="6">
    <source>
        <dbReference type="ARBA" id="ARBA00022691"/>
    </source>
</evidence>
<dbReference type="GO" id="GO:0032259">
    <property type="term" value="P:methylation"/>
    <property type="evidence" value="ECO:0007669"/>
    <property type="project" value="UniProtKB-KW"/>
</dbReference>
<proteinExistence type="predicted"/>
<gene>
    <name evidence="9" type="ORF">Cgig2_008117</name>
</gene>
<dbReference type="FunFam" id="1.10.10.10:FF:000357">
    <property type="entry name" value="Caffeic acid 3-O-methyltransferase"/>
    <property type="match status" value="1"/>
</dbReference>
<dbReference type="InterPro" id="IPR012967">
    <property type="entry name" value="COMT_dimerisation"/>
</dbReference>
<evidence type="ECO:0000313" key="10">
    <source>
        <dbReference type="Proteomes" id="UP001153076"/>
    </source>
</evidence>
<dbReference type="InterPro" id="IPR029063">
    <property type="entry name" value="SAM-dependent_MTases_sf"/>
</dbReference>
<comment type="subunit">
    <text evidence="3">Homodimer.</text>
</comment>
<keyword evidence="5" id="KW-0808">Transferase</keyword>
<reference evidence="9" key="1">
    <citation type="submission" date="2022-04" db="EMBL/GenBank/DDBJ databases">
        <title>Carnegiea gigantea Genome sequencing and assembly v2.</title>
        <authorList>
            <person name="Copetti D."/>
            <person name="Sanderson M.J."/>
            <person name="Burquez A."/>
            <person name="Wojciechowski M.F."/>
        </authorList>
    </citation>
    <scope>NUCLEOTIDE SEQUENCE</scope>
    <source>
        <strain evidence="9">SGP5-SGP5p</strain>
        <tissue evidence="9">Aerial part</tissue>
    </source>
</reference>
<accession>A0A9Q1L121</accession>
<dbReference type="InterPro" id="IPR036390">
    <property type="entry name" value="WH_DNA-bd_sf"/>
</dbReference>
<dbReference type="GO" id="GO:0008171">
    <property type="term" value="F:O-methyltransferase activity"/>
    <property type="evidence" value="ECO:0007669"/>
    <property type="project" value="InterPro"/>
</dbReference>
<dbReference type="SUPFAM" id="SSF53335">
    <property type="entry name" value="S-adenosyl-L-methionine-dependent methyltransferases"/>
    <property type="match status" value="1"/>
</dbReference>
<dbReference type="Pfam" id="PF00891">
    <property type="entry name" value="Methyltransf_2"/>
    <property type="match status" value="1"/>
</dbReference>
<dbReference type="PANTHER" id="PTHR11746">
    <property type="entry name" value="O-METHYLTRANSFERASE"/>
    <property type="match status" value="1"/>
</dbReference>
<dbReference type="EMBL" id="JAKOGI010000001">
    <property type="protein sequence ID" value="KAJ8453233.1"/>
    <property type="molecule type" value="Genomic_DNA"/>
</dbReference>
<comment type="pathway">
    <text evidence="1">Alkaloid biosynthesis.</text>
</comment>
<dbReference type="OrthoDB" id="1606438at2759"/>
<protein>
    <submittedName>
        <fullName evidence="9">Uncharacterized protein</fullName>
    </submittedName>
</protein>
<dbReference type="Pfam" id="PF08100">
    <property type="entry name" value="Dimerisation"/>
    <property type="match status" value="1"/>
</dbReference>
<dbReference type="Gene3D" id="3.40.50.150">
    <property type="entry name" value="Vaccinia Virus protein VP39"/>
    <property type="match status" value="1"/>
</dbReference>
<evidence type="ECO:0000256" key="5">
    <source>
        <dbReference type="ARBA" id="ARBA00022679"/>
    </source>
</evidence>
<dbReference type="Gene3D" id="1.10.10.10">
    <property type="entry name" value="Winged helix-like DNA-binding domain superfamily/Winged helix DNA-binding domain"/>
    <property type="match status" value="1"/>
</dbReference>
<evidence type="ECO:0000259" key="7">
    <source>
        <dbReference type="Pfam" id="PF00891"/>
    </source>
</evidence>
<dbReference type="InterPro" id="IPR016461">
    <property type="entry name" value="COMT-like"/>
</dbReference>
<dbReference type="AlphaFoldDB" id="A0A9Q1L121"/>
<keyword evidence="10" id="KW-1185">Reference proteome</keyword>
<dbReference type="InterPro" id="IPR036388">
    <property type="entry name" value="WH-like_DNA-bd_sf"/>
</dbReference>
<dbReference type="SUPFAM" id="SSF46785">
    <property type="entry name" value="Winged helix' DNA-binding domain"/>
    <property type="match status" value="1"/>
</dbReference>
<dbReference type="GO" id="GO:0046983">
    <property type="term" value="F:protein dimerization activity"/>
    <property type="evidence" value="ECO:0007669"/>
    <property type="project" value="InterPro"/>
</dbReference>
<evidence type="ECO:0000256" key="3">
    <source>
        <dbReference type="ARBA" id="ARBA00011738"/>
    </source>
</evidence>
<name>A0A9Q1L121_9CARY</name>
<keyword evidence="4" id="KW-0489">Methyltransferase</keyword>
<evidence type="ECO:0000259" key="8">
    <source>
        <dbReference type="Pfam" id="PF08100"/>
    </source>
</evidence>
<evidence type="ECO:0000256" key="2">
    <source>
        <dbReference type="ARBA" id="ARBA00005211"/>
    </source>
</evidence>
<comment type="pathway">
    <text evidence="2">Aromatic compound metabolism.</text>
</comment>
<dbReference type="InterPro" id="IPR001077">
    <property type="entry name" value="COMT_C"/>
</dbReference>
<organism evidence="9 10">
    <name type="scientific">Carnegiea gigantea</name>
    <dbReference type="NCBI Taxonomy" id="171969"/>
    <lineage>
        <taxon>Eukaryota</taxon>
        <taxon>Viridiplantae</taxon>
        <taxon>Streptophyta</taxon>
        <taxon>Embryophyta</taxon>
        <taxon>Tracheophyta</taxon>
        <taxon>Spermatophyta</taxon>
        <taxon>Magnoliopsida</taxon>
        <taxon>eudicotyledons</taxon>
        <taxon>Gunneridae</taxon>
        <taxon>Pentapetalae</taxon>
        <taxon>Caryophyllales</taxon>
        <taxon>Cactineae</taxon>
        <taxon>Cactaceae</taxon>
        <taxon>Cactoideae</taxon>
        <taxon>Echinocereeae</taxon>
        <taxon>Carnegiea</taxon>
    </lineage>
</organism>
<dbReference type="PROSITE" id="PS51683">
    <property type="entry name" value="SAM_OMT_II"/>
    <property type="match status" value="1"/>
</dbReference>
<dbReference type="PIRSF" id="PIRSF005739">
    <property type="entry name" value="O-mtase"/>
    <property type="match status" value="1"/>
</dbReference>
<feature type="domain" description="O-methyltransferase dimerisation" evidence="8">
    <location>
        <begin position="13"/>
        <end position="115"/>
    </location>
</feature>
<keyword evidence="6" id="KW-0949">S-adenosyl-L-methionine</keyword>
<feature type="domain" description="O-methyltransferase C-terminal" evidence="7">
    <location>
        <begin position="139"/>
        <end position="344"/>
    </location>
</feature>
<evidence type="ECO:0000313" key="9">
    <source>
        <dbReference type="EMBL" id="KAJ8453233.1"/>
    </source>
</evidence>
<comment type="caution">
    <text evidence="9">The sequence shown here is derived from an EMBL/GenBank/DDBJ whole genome shotgun (WGS) entry which is preliminary data.</text>
</comment>
<evidence type="ECO:0000256" key="1">
    <source>
        <dbReference type="ARBA" id="ARBA00004913"/>
    </source>
</evidence>
<sequence>MSTSNTTTMQQAMQLTTAIAVPMALKAAMELGLLEIIEKAGPDACLSPSEIAARLVPRASNEEYASQMVDRILRLLSSYSVVTCSVAKCDEENKHMDGQVRRVYGLGPLAWYFMQGQDDRASLAPLLHMINDRLMTGVWYHMKDAILEGQVPFNQAHGKSISDYIGNDEAFAPLFYSSMKDLNTLFISKVLDLYEGFEGLKSVVDVGGGNGSILKAIISKYPTIKGINFDLPHVIEKLQPSRGIENVAGDMLASVPKGDAIFMKWVLKNLDDEQCLRVLRNCNKPLPDGGKLTVVEMVIPDVPDTSIDGRNAFQFDLHLTSMNAWGKERTFGEFQALANAAGFSSIQATTRAYDMTLVEFYKISSDNYE</sequence>
<dbReference type="Proteomes" id="UP001153076">
    <property type="component" value="Unassembled WGS sequence"/>
</dbReference>